<dbReference type="Pfam" id="PF08218">
    <property type="entry name" value="Citrate_ly_lig"/>
    <property type="match status" value="1"/>
</dbReference>
<keyword evidence="6" id="KW-1185">Reference proteome</keyword>
<keyword evidence="2 3" id="KW-0067">ATP-binding</keyword>
<comment type="catalytic activity">
    <reaction evidence="3">
        <text>holo-[citrate lyase ACP] + acetate + ATP = acetyl-[citrate lyase ACP] + AMP + diphosphate</text>
        <dbReference type="Rhea" id="RHEA:23788"/>
        <dbReference type="Rhea" id="RHEA-COMP:10158"/>
        <dbReference type="Rhea" id="RHEA-COMP:13710"/>
        <dbReference type="ChEBI" id="CHEBI:30089"/>
        <dbReference type="ChEBI" id="CHEBI:30616"/>
        <dbReference type="ChEBI" id="CHEBI:33019"/>
        <dbReference type="ChEBI" id="CHEBI:82683"/>
        <dbReference type="ChEBI" id="CHEBI:137976"/>
        <dbReference type="ChEBI" id="CHEBI:456215"/>
        <dbReference type="EC" id="6.2.1.22"/>
    </reaction>
</comment>
<keyword evidence="1 3" id="KW-0547">Nucleotide-binding</keyword>
<evidence type="ECO:0000313" key="6">
    <source>
        <dbReference type="Proteomes" id="UP000216797"/>
    </source>
</evidence>
<evidence type="ECO:0000256" key="2">
    <source>
        <dbReference type="ARBA" id="ARBA00022840"/>
    </source>
</evidence>
<dbReference type="InterPro" id="IPR005216">
    <property type="entry name" value="Citrate_lyase_ligase"/>
</dbReference>
<dbReference type="Gene3D" id="3.40.630.30">
    <property type="match status" value="1"/>
</dbReference>
<dbReference type="InterPro" id="IPR004821">
    <property type="entry name" value="Cyt_trans-like"/>
</dbReference>
<comment type="caution">
    <text evidence="5">The sequence shown here is derived from an EMBL/GenBank/DDBJ whole genome shotgun (WGS) entry which is preliminary data.</text>
</comment>
<dbReference type="Proteomes" id="UP000216797">
    <property type="component" value="Unassembled WGS sequence"/>
</dbReference>
<dbReference type="GO" id="GO:0005524">
    <property type="term" value="F:ATP binding"/>
    <property type="evidence" value="ECO:0007669"/>
    <property type="project" value="UniProtKB-UniRule"/>
</dbReference>
<comment type="function">
    <text evidence="3">Acetylation of prosthetic group (2-(5''-phosphoribosyl)-3'-dephosphocoenzyme-A) of the gamma subunit of citrate lyase.</text>
</comment>
<dbReference type="PANTHER" id="PTHR40599">
    <property type="entry name" value="[CITRATE [PRO-3S]-LYASE] LIGASE"/>
    <property type="match status" value="1"/>
</dbReference>
<evidence type="ECO:0000256" key="3">
    <source>
        <dbReference type="PIRNR" id="PIRNR005751"/>
    </source>
</evidence>
<dbReference type="SUPFAM" id="SSF55729">
    <property type="entry name" value="Acyl-CoA N-acyltransferases (Nat)"/>
    <property type="match status" value="1"/>
</dbReference>
<dbReference type="NCBIfam" id="TIGR00124">
    <property type="entry name" value="cit_ly_ligase"/>
    <property type="match status" value="1"/>
</dbReference>
<protein>
    <recommendedName>
        <fullName evidence="3">[Citrate [pro-3S]-lyase] ligase</fullName>
        <ecNumber evidence="3">6.2.1.22</ecNumber>
    </recommendedName>
</protein>
<dbReference type="InterPro" id="IPR016181">
    <property type="entry name" value="Acyl_CoA_acyltransferase"/>
</dbReference>
<evidence type="ECO:0000256" key="1">
    <source>
        <dbReference type="ARBA" id="ARBA00022741"/>
    </source>
</evidence>
<sequence length="331" mass="38320">MLTQKRLWLAKDAKEYEQWREFLKTGDLFPEDDATYTVGIYDGKKLIATGSLANNIIKYLLVCKSYQSENLLTQIIVHLIDRLHEENIFHYFVYTKPDKEVIFRSLGFKKIISVKEVLFMEQGNPDFTDYLHEIGQFDRQGQNGSIVMNANPFTLGHKYLVEQARKVCDHVYVFVVSEEKSEFKSSERFALVKAGLKEFEDVTVLPARDYMVSSLTFPAYFLKDRAQLNIARVQAHLDATLFKERIAPVLHIKKRFVGEEPYSKVTNIYNEAMKEVFDPELSLTILPRLAIKGEIVSATKVRQALKEHNESLVESFLPDNVFAYLKDKNKI</sequence>
<dbReference type="RefSeq" id="WP_095006514.1">
    <property type="nucleotide sequence ID" value="NZ_LHUG01000005.1"/>
</dbReference>
<reference evidence="5 6" key="1">
    <citation type="submission" date="2015-08" db="EMBL/GenBank/DDBJ databases">
        <title>Enterococcus genome sequence.</title>
        <authorList>
            <person name="Acedo J.Z."/>
            <person name="Vederas J.C."/>
        </authorList>
    </citation>
    <scope>NUCLEOTIDE SEQUENCE [LARGE SCALE GENOMIC DNA]</scope>
    <source>
        <strain evidence="5 6">49</strain>
    </source>
</reference>
<evidence type="ECO:0000313" key="5">
    <source>
        <dbReference type="EMBL" id="PAB00936.1"/>
    </source>
</evidence>
<dbReference type="GO" id="GO:0008771">
    <property type="term" value="F:[citrate (pro-3S)-lyase] ligase activity"/>
    <property type="evidence" value="ECO:0007669"/>
    <property type="project" value="UniProtKB-EC"/>
</dbReference>
<dbReference type="PIRSF" id="PIRSF005751">
    <property type="entry name" value="Acet_citr_lig"/>
    <property type="match status" value="1"/>
</dbReference>
<accession>A0A267HRI1</accession>
<dbReference type="EMBL" id="LHUG01000005">
    <property type="protein sequence ID" value="PAB00936.1"/>
    <property type="molecule type" value="Genomic_DNA"/>
</dbReference>
<evidence type="ECO:0000259" key="4">
    <source>
        <dbReference type="SMART" id="SM00764"/>
    </source>
</evidence>
<dbReference type="PANTHER" id="PTHR40599:SF1">
    <property type="entry name" value="[CITRATE [PRO-3S]-LYASE] LIGASE"/>
    <property type="match status" value="1"/>
</dbReference>
<dbReference type="NCBIfam" id="TIGR00125">
    <property type="entry name" value="cyt_tran_rel"/>
    <property type="match status" value="1"/>
</dbReference>
<dbReference type="InterPro" id="IPR013166">
    <property type="entry name" value="Citrate_lyase_ligase_C"/>
</dbReference>
<dbReference type="SUPFAM" id="SSF52374">
    <property type="entry name" value="Nucleotidylyl transferase"/>
    <property type="match status" value="1"/>
</dbReference>
<dbReference type="AlphaFoldDB" id="A0A267HRI1"/>
<organism evidence="5 6">
    <name type="scientific">Enterococcus canintestini</name>
    <dbReference type="NCBI Taxonomy" id="317010"/>
    <lineage>
        <taxon>Bacteria</taxon>
        <taxon>Bacillati</taxon>
        <taxon>Bacillota</taxon>
        <taxon>Bacilli</taxon>
        <taxon>Lactobacillales</taxon>
        <taxon>Enterococcaceae</taxon>
        <taxon>Enterococcus</taxon>
    </lineage>
</organism>
<dbReference type="Gene3D" id="3.40.50.620">
    <property type="entry name" value="HUPs"/>
    <property type="match status" value="1"/>
</dbReference>
<proteinExistence type="predicted"/>
<dbReference type="InterPro" id="IPR014729">
    <property type="entry name" value="Rossmann-like_a/b/a_fold"/>
</dbReference>
<keyword evidence="3 5" id="KW-0436">Ligase</keyword>
<dbReference type="GO" id="GO:0016829">
    <property type="term" value="F:lyase activity"/>
    <property type="evidence" value="ECO:0007669"/>
    <property type="project" value="UniProtKB-KW"/>
</dbReference>
<dbReference type="SMART" id="SM00764">
    <property type="entry name" value="Citrate_ly_lig"/>
    <property type="match status" value="1"/>
</dbReference>
<feature type="domain" description="Citrate lyase ligase C-terminal" evidence="4">
    <location>
        <begin position="143"/>
        <end position="325"/>
    </location>
</feature>
<keyword evidence="5" id="KW-0456">Lyase</keyword>
<name>A0A267HRI1_9ENTE</name>
<dbReference type="EC" id="6.2.1.22" evidence="3"/>
<gene>
    <name evidence="5" type="ORF">AKL21_06680</name>
</gene>